<protein>
    <submittedName>
        <fullName evidence="6">Phage integrase</fullName>
    </submittedName>
</protein>
<evidence type="ECO:0000313" key="6">
    <source>
        <dbReference type="EMBL" id="AEA61683.1"/>
    </source>
</evidence>
<evidence type="ECO:0000256" key="1">
    <source>
        <dbReference type="ARBA" id="ARBA00008857"/>
    </source>
</evidence>
<sequence>MWMTHCYSPQTGCFMASILKIGDRWRAQVRRRGQSIAKTFRTKGAAEAWAREIEGGIDKGQAAVDEQTITVGELVRLYRNARNDSGRPVAERSNEDYMLKRLESHFDDEVAAKLSTKRLVKFAQERKKEGAGQYTIDMDISKLGTVYKHMASLLDLRLPHAPSIARPTLDHLQLIGPGKHRDRRPTREEIIKIFQWFAEHPEREQAVPDVIRVAMNSAFRRGELFRLTWSDLDVERRLALVRDRKHPRQKKGNNEWVPLIGDSLEVLLRQPRYPVPPTYEAKRKADPTVEPHPNEYIFRFSKSTASKYFKQACDEKGIVDLHLHDLRHEAASALFEAGWQIPEVAAVTGHKDWRNLRRYTNLEPKSVAIKGRSVARSTPPDVSTE</sequence>
<dbReference type="Proteomes" id="UP000008316">
    <property type="component" value="Chromosome 1"/>
</dbReference>
<dbReference type="PANTHER" id="PTHR30349">
    <property type="entry name" value="PHAGE INTEGRASE-RELATED"/>
    <property type="match status" value="1"/>
</dbReference>
<dbReference type="PROSITE" id="PS51898">
    <property type="entry name" value="TYR_RECOMBINASE"/>
    <property type="match status" value="1"/>
</dbReference>
<name>F2LFP9_BURGS</name>
<dbReference type="HOGENOM" id="CLU_027562_32_0_4"/>
<evidence type="ECO:0000259" key="5">
    <source>
        <dbReference type="PROSITE" id="PS51898"/>
    </source>
</evidence>
<keyword evidence="2" id="KW-0229">DNA integration</keyword>
<dbReference type="GO" id="GO:0015074">
    <property type="term" value="P:DNA integration"/>
    <property type="evidence" value="ECO:0007669"/>
    <property type="project" value="UniProtKB-KW"/>
</dbReference>
<keyword evidence="7" id="KW-1185">Reference proteome</keyword>
<organism evidence="6 7">
    <name type="scientific">Burkholderia gladioli (strain BSR3)</name>
    <dbReference type="NCBI Taxonomy" id="999541"/>
    <lineage>
        <taxon>Bacteria</taxon>
        <taxon>Pseudomonadati</taxon>
        <taxon>Pseudomonadota</taxon>
        <taxon>Betaproteobacteria</taxon>
        <taxon>Burkholderiales</taxon>
        <taxon>Burkholderiaceae</taxon>
        <taxon>Burkholderia</taxon>
    </lineage>
</organism>
<proteinExistence type="inferred from homology"/>
<dbReference type="STRING" id="999541.bgla_1g30720"/>
<dbReference type="eggNOG" id="COG0582">
    <property type="taxonomic scope" value="Bacteria"/>
</dbReference>
<dbReference type="InterPro" id="IPR050090">
    <property type="entry name" value="Tyrosine_recombinase_XerCD"/>
</dbReference>
<accession>F2LFP9</accession>
<dbReference type="Pfam" id="PF00589">
    <property type="entry name" value="Phage_integrase"/>
    <property type="match status" value="1"/>
</dbReference>
<gene>
    <name evidence="6" type="ordered locus">bgla_1g30720</name>
</gene>
<dbReference type="InterPro" id="IPR011010">
    <property type="entry name" value="DNA_brk_join_enz"/>
</dbReference>
<dbReference type="EMBL" id="CP002599">
    <property type="protein sequence ID" value="AEA61683.1"/>
    <property type="molecule type" value="Genomic_DNA"/>
</dbReference>
<keyword evidence="3" id="KW-0238">DNA-binding</keyword>
<evidence type="ECO:0000256" key="2">
    <source>
        <dbReference type="ARBA" id="ARBA00022908"/>
    </source>
</evidence>
<dbReference type="InterPro" id="IPR002104">
    <property type="entry name" value="Integrase_catalytic"/>
</dbReference>
<keyword evidence="4" id="KW-0233">DNA recombination</keyword>
<feature type="domain" description="Tyr recombinase" evidence="5">
    <location>
        <begin position="180"/>
        <end position="376"/>
    </location>
</feature>
<dbReference type="PANTHER" id="PTHR30349:SF41">
    <property type="entry name" value="INTEGRASE_RECOMBINASE PROTEIN MJ0367-RELATED"/>
    <property type="match status" value="1"/>
</dbReference>
<dbReference type="InterPro" id="IPR013762">
    <property type="entry name" value="Integrase-like_cat_sf"/>
</dbReference>
<evidence type="ECO:0000256" key="4">
    <source>
        <dbReference type="ARBA" id="ARBA00023172"/>
    </source>
</evidence>
<dbReference type="RefSeq" id="WP_013699006.1">
    <property type="nucleotide sequence ID" value="NC_015381.1"/>
</dbReference>
<dbReference type="AlphaFoldDB" id="F2LFP9"/>
<evidence type="ECO:0000313" key="7">
    <source>
        <dbReference type="Proteomes" id="UP000008316"/>
    </source>
</evidence>
<dbReference type="CDD" id="cd00796">
    <property type="entry name" value="INT_Rci_Hp1_C"/>
    <property type="match status" value="1"/>
</dbReference>
<dbReference type="SUPFAM" id="SSF56349">
    <property type="entry name" value="DNA breaking-rejoining enzymes"/>
    <property type="match status" value="1"/>
</dbReference>
<evidence type="ECO:0000256" key="3">
    <source>
        <dbReference type="ARBA" id="ARBA00023125"/>
    </source>
</evidence>
<dbReference type="GO" id="GO:0006310">
    <property type="term" value="P:DNA recombination"/>
    <property type="evidence" value="ECO:0007669"/>
    <property type="project" value="UniProtKB-KW"/>
</dbReference>
<dbReference type="KEGG" id="bgd:bgla_1g30720"/>
<comment type="similarity">
    <text evidence="1">Belongs to the 'phage' integrase family.</text>
</comment>
<dbReference type="Gene3D" id="1.10.443.10">
    <property type="entry name" value="Intergrase catalytic core"/>
    <property type="match status" value="1"/>
</dbReference>
<reference evidence="6 7" key="1">
    <citation type="journal article" date="2011" name="J. Bacteriol.">
        <title>Complete genome sequence of Burkholderia gladioli BSR3.</title>
        <authorList>
            <person name="Seo Y.S."/>
            <person name="Lim J."/>
            <person name="Choi B.S."/>
            <person name="Kim H."/>
            <person name="Goo E."/>
            <person name="Lee B."/>
            <person name="Lim J.S."/>
            <person name="Choi I.Y."/>
            <person name="Moon J.S."/>
            <person name="Kim J."/>
            <person name="Hwang I."/>
        </authorList>
    </citation>
    <scope>NUCLEOTIDE SEQUENCE [LARGE SCALE GENOMIC DNA]</scope>
    <source>
        <strain evidence="6 7">BSR3</strain>
    </source>
</reference>
<dbReference type="GO" id="GO:0003677">
    <property type="term" value="F:DNA binding"/>
    <property type="evidence" value="ECO:0007669"/>
    <property type="project" value="UniProtKB-KW"/>
</dbReference>